<accession>A0A846WQJ2</accession>
<dbReference type="InterPro" id="IPR011551">
    <property type="entry name" value="NTP_PyrPHydrolase_MazG"/>
</dbReference>
<dbReference type="Gene3D" id="1.10.287.1080">
    <property type="entry name" value="MazG-like"/>
    <property type="match status" value="1"/>
</dbReference>
<evidence type="ECO:0000259" key="2">
    <source>
        <dbReference type="Pfam" id="PF03819"/>
    </source>
</evidence>
<dbReference type="PANTHER" id="PTHR30522">
    <property type="entry name" value="NUCLEOSIDE TRIPHOSPHATE PYROPHOSPHOHYDROLASE"/>
    <property type="match status" value="1"/>
</dbReference>
<dbReference type="Pfam" id="PF03819">
    <property type="entry name" value="MazG"/>
    <property type="match status" value="1"/>
</dbReference>
<dbReference type="RefSeq" id="WP_035728253.1">
    <property type="nucleotide sequence ID" value="NZ_JAAXPC010000013.1"/>
</dbReference>
<dbReference type="GO" id="GO:0046076">
    <property type="term" value="P:dTTP catabolic process"/>
    <property type="evidence" value="ECO:0007669"/>
    <property type="project" value="TreeGrafter"/>
</dbReference>
<proteinExistence type="predicted"/>
<dbReference type="Proteomes" id="UP000563898">
    <property type="component" value="Unassembled WGS sequence"/>
</dbReference>
<protein>
    <submittedName>
        <fullName evidence="3">MazG family protein</fullName>
    </submittedName>
</protein>
<dbReference type="InterPro" id="IPR004518">
    <property type="entry name" value="MazG-like_dom"/>
</dbReference>
<evidence type="ECO:0000313" key="3">
    <source>
        <dbReference type="EMBL" id="NKY03898.1"/>
    </source>
</evidence>
<comment type="caution">
    <text evidence="3">The sequence shown here is derived from an EMBL/GenBank/DDBJ whole genome shotgun (WGS) entry which is preliminary data.</text>
</comment>
<dbReference type="PANTHER" id="PTHR30522:SF0">
    <property type="entry name" value="NUCLEOSIDE TRIPHOSPHATE PYROPHOSPHOHYDROLASE"/>
    <property type="match status" value="1"/>
</dbReference>
<evidence type="ECO:0000313" key="4">
    <source>
        <dbReference type="Proteomes" id="UP000563898"/>
    </source>
</evidence>
<dbReference type="EMBL" id="JAAXPC010000013">
    <property type="protein sequence ID" value="NKY03898.1"/>
    <property type="molecule type" value="Genomic_DNA"/>
</dbReference>
<dbReference type="GO" id="GO:0046061">
    <property type="term" value="P:dATP catabolic process"/>
    <property type="evidence" value="ECO:0007669"/>
    <property type="project" value="TreeGrafter"/>
</dbReference>
<dbReference type="GO" id="GO:0046052">
    <property type="term" value="P:UTP catabolic process"/>
    <property type="evidence" value="ECO:0007669"/>
    <property type="project" value="TreeGrafter"/>
</dbReference>
<dbReference type="CDD" id="cd11528">
    <property type="entry name" value="NTP-PPase_MazG_Nterm"/>
    <property type="match status" value="1"/>
</dbReference>
<dbReference type="GO" id="GO:0046047">
    <property type="term" value="P:TTP catabolic process"/>
    <property type="evidence" value="ECO:0007669"/>
    <property type="project" value="TreeGrafter"/>
</dbReference>
<dbReference type="AlphaFoldDB" id="A0A846WQJ2"/>
<dbReference type="GO" id="GO:0047429">
    <property type="term" value="F:nucleoside triphosphate diphosphatase activity"/>
    <property type="evidence" value="ECO:0007669"/>
    <property type="project" value="TreeGrafter"/>
</dbReference>
<feature type="compositionally biased region" description="Acidic residues" evidence="1">
    <location>
        <begin position="366"/>
        <end position="378"/>
    </location>
</feature>
<dbReference type="SUPFAM" id="SSF101386">
    <property type="entry name" value="all-alpha NTP pyrophosphatases"/>
    <property type="match status" value="1"/>
</dbReference>
<organism evidence="3 4">
    <name type="scientific">Gordonia polyisoprenivorans</name>
    <dbReference type="NCBI Taxonomy" id="84595"/>
    <lineage>
        <taxon>Bacteria</taxon>
        <taxon>Bacillati</taxon>
        <taxon>Actinomycetota</taxon>
        <taxon>Actinomycetes</taxon>
        <taxon>Mycobacteriales</taxon>
        <taxon>Gordoniaceae</taxon>
        <taxon>Gordonia</taxon>
    </lineage>
</organism>
<dbReference type="GO" id="GO:0046081">
    <property type="term" value="P:dUTP catabolic process"/>
    <property type="evidence" value="ECO:0007669"/>
    <property type="project" value="TreeGrafter"/>
</dbReference>
<feature type="compositionally biased region" description="Basic and acidic residues" evidence="1">
    <location>
        <begin position="317"/>
        <end position="331"/>
    </location>
</feature>
<reference evidence="3 4" key="1">
    <citation type="submission" date="2020-04" db="EMBL/GenBank/DDBJ databases">
        <title>MicrobeNet Type strains.</title>
        <authorList>
            <person name="Nicholson A.C."/>
        </authorList>
    </citation>
    <scope>NUCLEOTIDE SEQUENCE [LARGE SCALE GENOMIC DNA]</scope>
    <source>
        <strain evidence="3 4">ATCC BAA-14</strain>
    </source>
</reference>
<dbReference type="GO" id="GO:0006203">
    <property type="term" value="P:dGTP catabolic process"/>
    <property type="evidence" value="ECO:0007669"/>
    <property type="project" value="TreeGrafter"/>
</dbReference>
<name>A0A846WQJ2_9ACTN</name>
<feature type="domain" description="NTP pyrophosphohydrolase MazG-like" evidence="2">
    <location>
        <begin position="107"/>
        <end position="181"/>
    </location>
</feature>
<gene>
    <name evidence="3" type="ORF">HGA05_20215</name>
</gene>
<dbReference type="InterPro" id="IPR048015">
    <property type="entry name" value="NTP-PPase_MazG-like_N"/>
</dbReference>
<evidence type="ECO:0000256" key="1">
    <source>
        <dbReference type="SAM" id="MobiDB-lite"/>
    </source>
</evidence>
<sequence>MTVVLLDPLRPDMIPVRARAHLSGTVYVTEDVPTTVLWDLDHFEPVFTEDEIAGTLLSTDRHHPLVAARIAQGDQVIAATIPSGSDLLPAVALMDTLRRNGPWESQQTHASLRRYLLEEAYELLDAIDAGDQASLREELGDLLLQVLFHARIAADHPTDPFDIDAVARSFTEKVSGRTPGVLSGAHADLETQIREWEERKAAEKNRGSVLDGIATTAPALALTQKVLERLTAAGYPVQRIDPAVLSVTVTAGDDSVEDQARRRTLDLMAQVRAVEEQAARDGVTLDGPVSWAAVLDETAGLDGTAVPESGDADVAEQESRREPPAEARTEITDEIPVVTESADDEVGESVAPDESGPSGARVAVEVSEEEIIDVEVVDTTEPPTH</sequence>
<feature type="region of interest" description="Disordered" evidence="1">
    <location>
        <begin position="300"/>
        <end position="385"/>
    </location>
</feature>